<feature type="transmembrane region" description="Helical" evidence="1">
    <location>
        <begin position="115"/>
        <end position="137"/>
    </location>
</feature>
<evidence type="ECO:0000313" key="2">
    <source>
        <dbReference type="EMBL" id="TWU32605.1"/>
    </source>
</evidence>
<feature type="transmembrane region" description="Helical" evidence="1">
    <location>
        <begin position="201"/>
        <end position="219"/>
    </location>
</feature>
<reference evidence="2 3" key="1">
    <citation type="submission" date="2019-02" db="EMBL/GenBank/DDBJ databases">
        <title>Deep-cultivation of Planctomycetes and their phenomic and genomic characterization uncovers novel biology.</title>
        <authorList>
            <person name="Wiegand S."/>
            <person name="Jogler M."/>
            <person name="Boedeker C."/>
            <person name="Pinto D."/>
            <person name="Vollmers J."/>
            <person name="Rivas-Marin E."/>
            <person name="Kohn T."/>
            <person name="Peeters S.H."/>
            <person name="Heuer A."/>
            <person name="Rast P."/>
            <person name="Oberbeckmann S."/>
            <person name="Bunk B."/>
            <person name="Jeske O."/>
            <person name="Meyerdierks A."/>
            <person name="Storesund J.E."/>
            <person name="Kallscheuer N."/>
            <person name="Luecker S."/>
            <person name="Lage O.M."/>
            <person name="Pohl T."/>
            <person name="Merkel B.J."/>
            <person name="Hornburger P."/>
            <person name="Mueller R.-W."/>
            <person name="Bruemmer F."/>
            <person name="Labrenz M."/>
            <person name="Spormann A.M."/>
            <person name="Op Den Camp H."/>
            <person name="Overmann J."/>
            <person name="Amann R."/>
            <person name="Jetten M.S.M."/>
            <person name="Mascher T."/>
            <person name="Medema M.H."/>
            <person name="Devos D.P."/>
            <person name="Kaster A.-K."/>
            <person name="Ovreas L."/>
            <person name="Rohde M."/>
            <person name="Galperin M.Y."/>
            <person name="Jogler C."/>
        </authorList>
    </citation>
    <scope>NUCLEOTIDE SEQUENCE [LARGE SCALE GENOMIC DNA]</scope>
    <source>
        <strain evidence="2 3">Poly41</strain>
    </source>
</reference>
<evidence type="ECO:0000313" key="3">
    <source>
        <dbReference type="Proteomes" id="UP000319143"/>
    </source>
</evidence>
<dbReference type="NCBIfam" id="TIGR04370">
    <property type="entry name" value="glyco_rpt_poly"/>
    <property type="match status" value="1"/>
</dbReference>
<keyword evidence="1" id="KW-1133">Transmembrane helix</keyword>
<sequence length="492" mass="55077">MLAKSETKPRMISHQFAMLFCTGIGVLGFALAYQAPRNLDATFLWTCLTLVLALNLTVIATKWLEGREANWLSPDALFTLSYTIVNFAYVFFWLSKSLERHTHIWNFKRAHCPETVCTATAMALACLATFLAGYYAIPTRLSPSRLFDAIDARTREKLCLLADWMLRIGFGGFLAFVAIIGPSVVFGSYKGTNVYGFIPNVFYLAGMVTLTSGLVLAIALRKRYNHRKGTFRSLLDILLVTISLIAMSIHGDRGTIVFILGGGIIAFNEYRSKIRVKHALLLCILAIIALGLIRARRFEGRTKNLGILSQAHSSFVNFGSSSVCNYLAVQHSPDRHGYYYGIMQFKALVGIVPFGRRLAGITDSVENSSSTLFTYLVYGHGSRTGTGTTMFADFYLNFGFPGTAVIFFIAGAFSQGIRNRSLASNSLRLHVSYVVFCSFLLIVPRYDFTSGFIRYYIYSMLYITLVSFYLKAPLLLSRFRIREQSRVVHIEN</sequence>
<organism evidence="2 3">
    <name type="scientific">Novipirellula artificiosorum</name>
    <dbReference type="NCBI Taxonomy" id="2528016"/>
    <lineage>
        <taxon>Bacteria</taxon>
        <taxon>Pseudomonadati</taxon>
        <taxon>Planctomycetota</taxon>
        <taxon>Planctomycetia</taxon>
        <taxon>Pirellulales</taxon>
        <taxon>Pirellulaceae</taxon>
        <taxon>Novipirellula</taxon>
    </lineage>
</organism>
<feature type="transmembrane region" description="Helical" evidence="1">
    <location>
        <begin position="278"/>
        <end position="295"/>
    </location>
</feature>
<gene>
    <name evidence="2" type="ORF">Poly41_55830</name>
</gene>
<accession>A0A5C6D902</accession>
<keyword evidence="3" id="KW-1185">Reference proteome</keyword>
<protein>
    <recommendedName>
        <fullName evidence="4">Oligosaccharide repeat unit polymerase</fullName>
    </recommendedName>
</protein>
<dbReference type="Proteomes" id="UP000319143">
    <property type="component" value="Unassembled WGS sequence"/>
</dbReference>
<dbReference type="AlphaFoldDB" id="A0A5C6D902"/>
<evidence type="ECO:0000256" key="1">
    <source>
        <dbReference type="SAM" id="Phobius"/>
    </source>
</evidence>
<feature type="transmembrane region" description="Helical" evidence="1">
    <location>
        <begin position="426"/>
        <end position="443"/>
    </location>
</feature>
<evidence type="ECO:0008006" key="4">
    <source>
        <dbReference type="Google" id="ProtNLM"/>
    </source>
</evidence>
<dbReference type="EMBL" id="SJPV01000012">
    <property type="protein sequence ID" value="TWU32605.1"/>
    <property type="molecule type" value="Genomic_DNA"/>
</dbReference>
<feature type="transmembrane region" description="Helical" evidence="1">
    <location>
        <begin position="394"/>
        <end position="414"/>
    </location>
</feature>
<proteinExistence type="predicted"/>
<comment type="caution">
    <text evidence="2">The sequence shown here is derived from an EMBL/GenBank/DDBJ whole genome shotgun (WGS) entry which is preliminary data.</text>
</comment>
<feature type="transmembrane region" description="Helical" evidence="1">
    <location>
        <begin position="76"/>
        <end position="95"/>
    </location>
</feature>
<feature type="transmembrane region" description="Helical" evidence="1">
    <location>
        <begin position="455"/>
        <end position="476"/>
    </location>
</feature>
<feature type="transmembrane region" description="Helical" evidence="1">
    <location>
        <begin position="42"/>
        <end position="64"/>
    </location>
</feature>
<feature type="transmembrane region" description="Helical" evidence="1">
    <location>
        <begin position="158"/>
        <end position="181"/>
    </location>
</feature>
<name>A0A5C6D902_9BACT</name>
<feature type="transmembrane region" description="Helical" evidence="1">
    <location>
        <begin position="231"/>
        <end position="249"/>
    </location>
</feature>
<keyword evidence="1" id="KW-0812">Transmembrane</keyword>
<feature type="transmembrane region" description="Helical" evidence="1">
    <location>
        <begin position="255"/>
        <end position="271"/>
    </location>
</feature>
<keyword evidence="1" id="KW-0472">Membrane</keyword>